<evidence type="ECO:0000256" key="1">
    <source>
        <dbReference type="SAM" id="MobiDB-lite"/>
    </source>
</evidence>
<proteinExistence type="predicted"/>
<reference evidence="2" key="1">
    <citation type="submission" date="2018-06" db="EMBL/GenBank/DDBJ databases">
        <authorList>
            <person name="Zhirakovskaya E."/>
        </authorList>
    </citation>
    <scope>NUCLEOTIDE SEQUENCE</scope>
</reference>
<gene>
    <name evidence="2" type="ORF">MNBD_GAMMA07-1737</name>
</gene>
<evidence type="ECO:0000313" key="2">
    <source>
        <dbReference type="EMBL" id="VAW55938.1"/>
    </source>
</evidence>
<evidence type="ECO:0008006" key="3">
    <source>
        <dbReference type="Google" id="ProtNLM"/>
    </source>
</evidence>
<sequence>MKKIISMALAALFAASLSLSAQAAENPFGMSDLAQDSQLAMSSKPDGKCGDGKCGGDKKKAGGKCGGDKKKAGGKCGDDKKKKDGKCGDGKCGGGK</sequence>
<feature type="region of interest" description="Disordered" evidence="1">
    <location>
        <begin position="35"/>
        <end position="96"/>
    </location>
</feature>
<accession>A0A3B0WIV3</accession>
<feature type="compositionally biased region" description="Basic and acidic residues" evidence="1">
    <location>
        <begin position="45"/>
        <end position="89"/>
    </location>
</feature>
<dbReference type="EMBL" id="UOFF01000144">
    <property type="protein sequence ID" value="VAW55938.1"/>
    <property type="molecule type" value="Genomic_DNA"/>
</dbReference>
<organism evidence="2">
    <name type="scientific">hydrothermal vent metagenome</name>
    <dbReference type="NCBI Taxonomy" id="652676"/>
    <lineage>
        <taxon>unclassified sequences</taxon>
        <taxon>metagenomes</taxon>
        <taxon>ecological metagenomes</taxon>
    </lineage>
</organism>
<protein>
    <recommendedName>
        <fullName evidence="3">Low-complexity protein</fullName>
    </recommendedName>
</protein>
<name>A0A3B0WIV3_9ZZZZ</name>
<dbReference type="AlphaFoldDB" id="A0A3B0WIV3"/>